<dbReference type="Gene3D" id="3.30.465.10">
    <property type="match status" value="1"/>
</dbReference>
<proteinExistence type="predicted"/>
<evidence type="ECO:0000313" key="3">
    <source>
        <dbReference type="EMBL" id="SZX63918.1"/>
    </source>
</evidence>
<dbReference type="InterPro" id="IPR036318">
    <property type="entry name" value="FAD-bd_PCMH-like_sf"/>
</dbReference>
<dbReference type="PANTHER" id="PTHR43762">
    <property type="entry name" value="L-GULONOLACTONE OXIDASE"/>
    <property type="match status" value="1"/>
</dbReference>
<dbReference type="PROSITE" id="PS51387">
    <property type="entry name" value="FAD_PCMH"/>
    <property type="match status" value="1"/>
</dbReference>
<dbReference type="GO" id="GO:0016899">
    <property type="term" value="F:oxidoreductase activity, acting on the CH-OH group of donors, oxygen as acceptor"/>
    <property type="evidence" value="ECO:0007669"/>
    <property type="project" value="InterPro"/>
</dbReference>
<dbReference type="Pfam" id="PF22906">
    <property type="entry name" value="GULLO2-like_3rd"/>
    <property type="match status" value="1"/>
</dbReference>
<evidence type="ECO:0000313" key="4">
    <source>
        <dbReference type="Proteomes" id="UP000256970"/>
    </source>
</evidence>
<dbReference type="InterPro" id="IPR010031">
    <property type="entry name" value="FAD_lactone_oxidase-like"/>
</dbReference>
<gene>
    <name evidence="3" type="ORF">BQ4739_LOCUS4457</name>
</gene>
<dbReference type="InterPro" id="IPR055154">
    <property type="entry name" value="GULLO2-like_C"/>
</dbReference>
<dbReference type="AlphaFoldDB" id="A0A383VED4"/>
<evidence type="ECO:0000256" key="1">
    <source>
        <dbReference type="SAM" id="MobiDB-lite"/>
    </source>
</evidence>
<dbReference type="EMBL" id="FNXT01000355">
    <property type="protein sequence ID" value="SZX63918.1"/>
    <property type="molecule type" value="Genomic_DNA"/>
</dbReference>
<evidence type="ECO:0000259" key="2">
    <source>
        <dbReference type="PROSITE" id="PS51387"/>
    </source>
</evidence>
<feature type="region of interest" description="Disordered" evidence="1">
    <location>
        <begin position="1"/>
        <end position="30"/>
    </location>
</feature>
<feature type="domain" description="FAD-binding PCMH-type" evidence="2">
    <location>
        <begin position="58"/>
        <end position="252"/>
    </location>
</feature>
<keyword evidence="4" id="KW-1185">Reference proteome</keyword>
<dbReference type="InterPro" id="IPR016166">
    <property type="entry name" value="FAD-bd_PCMH"/>
</dbReference>
<dbReference type="InterPro" id="IPR016169">
    <property type="entry name" value="FAD-bd_PCMH_sub2"/>
</dbReference>
<dbReference type="Pfam" id="PF01565">
    <property type="entry name" value="FAD_binding_4"/>
    <property type="match status" value="1"/>
</dbReference>
<dbReference type="SUPFAM" id="SSF56176">
    <property type="entry name" value="FAD-binding/transporter-associated domain-like"/>
    <property type="match status" value="1"/>
</dbReference>
<sequence>MTGHGFSFQTNDKDGIDPSNPFPAGIPRLDNPFLDNLKDPWAEPELPKNAYRGLYGHTTCSTDELVRPESTEQLAAAVKDLRARAQQQGRPLKMRATRPQFATMHSMPCAEQPTLLSPFEVQGKKPIVVGIMMDKMTKVLSVDSAKKQMRVQAQMTLKELYAAADAADMSTPRSALPWWQGLTLAGVFATSSHGTGNNVTSMICDWFVDVTWVDARGEVHTSAKGSEEAHALCGGLGLLGTLTEFTLQLTETSKTHFFTAYLKDDDNLADDIEKLLKITPHIVVMWRPDVKKYTAHMQEPAPAHAPAIPGAVCNVIPQAAAIQATMGGPLLRAWQKDPFNQGTYYYQTGFDTVACTLARVSAVGAPWVTKPGPGSALGMPTPVLEGVALTNHITSTECGDQCAFTSKALMATALDVEFAFERARLKEWIADIKLLIKKDLRGIPGWGAHTRCLLPGYYVMRFGRMPESYIGNAAGLKEPVYTQQQMLASKATPGVPTRYEWVQEAYEQLTLCKYDGRPHTGKNWDRTFTNPRCPVAAKLGENFKKMVAMQDKYDPERVYEPELWSRLAAGQGYALKPKCQLDRSCYCEADEHCADGFGCMPSLAFPEYKTCRPKAMN</sequence>
<dbReference type="Proteomes" id="UP000256970">
    <property type="component" value="Unassembled WGS sequence"/>
</dbReference>
<organism evidence="3 4">
    <name type="scientific">Tetradesmus obliquus</name>
    <name type="common">Green alga</name>
    <name type="synonym">Acutodesmus obliquus</name>
    <dbReference type="NCBI Taxonomy" id="3088"/>
    <lineage>
        <taxon>Eukaryota</taxon>
        <taxon>Viridiplantae</taxon>
        <taxon>Chlorophyta</taxon>
        <taxon>core chlorophytes</taxon>
        <taxon>Chlorophyceae</taxon>
        <taxon>CS clade</taxon>
        <taxon>Sphaeropleales</taxon>
        <taxon>Scenedesmaceae</taxon>
        <taxon>Tetradesmus</taxon>
    </lineage>
</organism>
<dbReference type="PANTHER" id="PTHR43762:SF7">
    <property type="entry name" value="FAD-BINDING PCMH-TYPE DOMAIN-CONTAINING PROTEIN"/>
    <property type="match status" value="1"/>
</dbReference>
<name>A0A383VED4_TETOB</name>
<dbReference type="InterPro" id="IPR006094">
    <property type="entry name" value="Oxid_FAD_bind_N"/>
</dbReference>
<protein>
    <recommendedName>
        <fullName evidence="2">FAD-binding PCMH-type domain-containing protein</fullName>
    </recommendedName>
</protein>
<accession>A0A383VED4</accession>
<dbReference type="STRING" id="3088.A0A383VED4"/>
<dbReference type="GO" id="GO:0071949">
    <property type="term" value="F:FAD binding"/>
    <property type="evidence" value="ECO:0007669"/>
    <property type="project" value="InterPro"/>
</dbReference>
<reference evidence="3 4" key="1">
    <citation type="submission" date="2016-10" db="EMBL/GenBank/DDBJ databases">
        <authorList>
            <person name="Cai Z."/>
        </authorList>
    </citation>
    <scope>NUCLEOTIDE SEQUENCE [LARGE SCALE GENOMIC DNA]</scope>
</reference>